<accession>A0A2T2ZVB6</accession>
<evidence type="ECO:0000313" key="1">
    <source>
        <dbReference type="EMBL" id="PSR77690.1"/>
    </source>
</evidence>
<dbReference type="AlphaFoldDB" id="A0A2T2ZVB6"/>
<evidence type="ECO:0000313" key="2">
    <source>
        <dbReference type="Proteomes" id="UP000241462"/>
    </source>
</evidence>
<dbReference type="OrthoDB" id="5242790at2759"/>
<dbReference type="InParanoid" id="A0A2T2ZVB6"/>
<keyword evidence="2" id="KW-1185">Reference proteome</keyword>
<dbReference type="Proteomes" id="UP000241462">
    <property type="component" value="Unassembled WGS sequence"/>
</dbReference>
<gene>
    <name evidence="1" type="ORF">BD289DRAFT_486391</name>
</gene>
<reference evidence="1 2" key="1">
    <citation type="journal article" date="2018" name="Mycol. Prog.">
        <title>Coniella lustricola, a new species from submerged detritus.</title>
        <authorList>
            <person name="Raudabaugh D.B."/>
            <person name="Iturriaga T."/>
            <person name="Carver A."/>
            <person name="Mondo S."/>
            <person name="Pangilinan J."/>
            <person name="Lipzen A."/>
            <person name="He G."/>
            <person name="Amirebrahimi M."/>
            <person name="Grigoriev I.V."/>
            <person name="Miller A.N."/>
        </authorList>
    </citation>
    <scope>NUCLEOTIDE SEQUENCE [LARGE SCALE GENOMIC DNA]</scope>
    <source>
        <strain evidence="1 2">B22-T-1</strain>
    </source>
</reference>
<sequence length="58" mass="6041">MPETQAPTQQIAMEAMPAGDVVTQQPTTEQPMNSDVSMRGGCGETIDCCGITESCGCC</sequence>
<protein>
    <submittedName>
        <fullName evidence="1">Uncharacterized protein</fullName>
    </submittedName>
</protein>
<organism evidence="1 2">
    <name type="scientific">Coniella lustricola</name>
    <dbReference type="NCBI Taxonomy" id="2025994"/>
    <lineage>
        <taxon>Eukaryota</taxon>
        <taxon>Fungi</taxon>
        <taxon>Dikarya</taxon>
        <taxon>Ascomycota</taxon>
        <taxon>Pezizomycotina</taxon>
        <taxon>Sordariomycetes</taxon>
        <taxon>Sordariomycetidae</taxon>
        <taxon>Diaporthales</taxon>
        <taxon>Schizoparmaceae</taxon>
        <taxon>Coniella</taxon>
    </lineage>
</organism>
<dbReference type="EMBL" id="KZ678644">
    <property type="protein sequence ID" value="PSR77690.1"/>
    <property type="molecule type" value="Genomic_DNA"/>
</dbReference>
<name>A0A2T2ZVB6_9PEZI</name>
<proteinExistence type="predicted"/>